<dbReference type="OrthoDB" id="9800571at2"/>
<dbReference type="Proteomes" id="UP000265930">
    <property type="component" value="Unassembled WGS sequence"/>
</dbReference>
<evidence type="ECO:0000313" key="1">
    <source>
        <dbReference type="EMBL" id="MVX67305.1"/>
    </source>
</evidence>
<reference evidence="3 5" key="2">
    <citation type="submission" date="2018-08" db="EMBL/GenBank/DDBJ databases">
        <title>Genome of Clostridium chromiireducens C1, DSM12136.</title>
        <authorList>
            <person name="Xing M."/>
            <person name="Wei Y."/>
            <person name="Ang E.L."/>
            <person name="Zhao H."/>
            <person name="Zhang Y."/>
        </authorList>
    </citation>
    <scope>NUCLEOTIDE SEQUENCE [LARGE SCALE GENOMIC DNA]</scope>
    <source>
        <strain evidence="3 5">C1</strain>
    </source>
</reference>
<dbReference type="RefSeq" id="WP_079441784.1">
    <property type="nucleotide sequence ID" value="NZ_JBLZIA010000013.1"/>
</dbReference>
<proteinExistence type="predicted"/>
<organism evidence="2 4">
    <name type="scientific">Clostridium chromiireducens</name>
    <dbReference type="NCBI Taxonomy" id="225345"/>
    <lineage>
        <taxon>Bacteria</taxon>
        <taxon>Bacillati</taxon>
        <taxon>Bacillota</taxon>
        <taxon>Clostridia</taxon>
        <taxon>Eubacteriales</taxon>
        <taxon>Clostridiaceae</taxon>
        <taxon>Clostridium</taxon>
    </lineage>
</organism>
<evidence type="ECO:0000313" key="2">
    <source>
        <dbReference type="EMBL" id="OPJ57959.1"/>
    </source>
</evidence>
<dbReference type="AlphaFoldDB" id="A0A1V4IDG4"/>
<dbReference type="EMBL" id="WSRQ01000116">
    <property type="protein sequence ID" value="MVX67305.1"/>
    <property type="molecule type" value="Genomic_DNA"/>
</dbReference>
<evidence type="ECO:0000313" key="4">
    <source>
        <dbReference type="Proteomes" id="UP000191056"/>
    </source>
</evidence>
<keyword evidence="4" id="KW-1185">Reference proteome</keyword>
<sequence>MYRHDDCMCKPEKEYARAYIIPQKYENLYSIKEGFLKGTIFKDLYRPYRAHDHGDPNEHYYQYKKMKYER</sequence>
<dbReference type="Proteomes" id="UP000191056">
    <property type="component" value="Unassembled WGS sequence"/>
</dbReference>
<dbReference type="InterPro" id="IPR020256">
    <property type="entry name" value="Spore_coat_CotJA"/>
</dbReference>
<dbReference type="EMBL" id="QXDJ01000003">
    <property type="protein sequence ID" value="RII34014.1"/>
    <property type="molecule type" value="Genomic_DNA"/>
</dbReference>
<reference evidence="1" key="3">
    <citation type="submission" date="2019-12" db="EMBL/GenBank/DDBJ databases">
        <title>Microbes associate with the intestines of laboratory mice.</title>
        <authorList>
            <person name="Navarre W."/>
            <person name="Wong E."/>
        </authorList>
    </citation>
    <scope>NUCLEOTIDE SEQUENCE</scope>
    <source>
        <strain evidence="1">NM79_F5</strain>
    </source>
</reference>
<evidence type="ECO:0000313" key="5">
    <source>
        <dbReference type="Proteomes" id="UP000265930"/>
    </source>
</evidence>
<dbReference type="Proteomes" id="UP000656077">
    <property type="component" value="Unassembled WGS sequence"/>
</dbReference>
<protein>
    <submittedName>
        <fullName evidence="2">Spore coat associated protein CotJA</fullName>
    </submittedName>
</protein>
<dbReference type="STRING" id="225345.CLCHR_41460"/>
<reference evidence="2 4" key="1">
    <citation type="submission" date="2017-03" db="EMBL/GenBank/DDBJ databases">
        <title>Genome sequence of Clostridium chromiireducens DSM 23318.</title>
        <authorList>
            <person name="Poehlein A."/>
            <person name="Daniel R."/>
        </authorList>
    </citation>
    <scope>NUCLEOTIDE SEQUENCE [LARGE SCALE GENOMIC DNA]</scope>
    <source>
        <strain evidence="2 4">DSM 23318</strain>
    </source>
</reference>
<accession>A0A1V4IDG4</accession>
<name>A0A1V4IDG4_9CLOT</name>
<dbReference type="EMBL" id="MZGT01000080">
    <property type="protein sequence ID" value="OPJ57959.1"/>
    <property type="molecule type" value="Genomic_DNA"/>
</dbReference>
<evidence type="ECO:0000313" key="3">
    <source>
        <dbReference type="EMBL" id="RII34014.1"/>
    </source>
</evidence>
<gene>
    <name evidence="2" type="ORF">CLCHR_41460</name>
    <name evidence="3" type="ORF">D2A34_12575</name>
    <name evidence="1" type="ORF">GKZ28_27125</name>
</gene>
<comment type="caution">
    <text evidence="2">The sequence shown here is derived from an EMBL/GenBank/DDBJ whole genome shotgun (WGS) entry which is preliminary data.</text>
</comment>
<dbReference type="Pfam" id="PF11007">
    <property type="entry name" value="CotJA"/>
    <property type="match status" value="1"/>
</dbReference>